<dbReference type="EMBL" id="SBHS01000033">
    <property type="protein sequence ID" value="TWU72036.1"/>
    <property type="molecule type" value="Genomic_DNA"/>
</dbReference>
<evidence type="ECO:0000313" key="2">
    <source>
        <dbReference type="Proteomes" id="UP000317257"/>
    </source>
</evidence>
<dbReference type="Proteomes" id="UP000317257">
    <property type="component" value="Unassembled WGS sequence"/>
</dbReference>
<name>A0A5C6G7Y5_METRR</name>
<organism evidence="1 2">
    <name type="scientific">Metarhizium rileyi (strain RCEF 4871)</name>
    <name type="common">Nomuraea rileyi</name>
    <dbReference type="NCBI Taxonomy" id="1649241"/>
    <lineage>
        <taxon>Eukaryota</taxon>
        <taxon>Fungi</taxon>
        <taxon>Dikarya</taxon>
        <taxon>Ascomycota</taxon>
        <taxon>Pezizomycotina</taxon>
        <taxon>Sordariomycetes</taxon>
        <taxon>Hypocreomycetidae</taxon>
        <taxon>Hypocreales</taxon>
        <taxon>Clavicipitaceae</taxon>
        <taxon>Metarhizium</taxon>
    </lineage>
</organism>
<comment type="caution">
    <text evidence="1">The sequence shown here is derived from an EMBL/GenBank/DDBJ whole genome shotgun (WGS) entry which is preliminary data.</text>
</comment>
<proteinExistence type="predicted"/>
<protein>
    <submittedName>
        <fullName evidence="1">Uncharacterized protein</fullName>
    </submittedName>
</protein>
<accession>A0A5C6G7Y5</accession>
<evidence type="ECO:0000313" key="1">
    <source>
        <dbReference type="EMBL" id="TWU72036.1"/>
    </source>
</evidence>
<sequence length="125" mass="14021">MEAAIGKLEVQYEESARTRNLHDELIFDSLSNLLSDATDNLNSALRFSALGQCISTFQNHQLACLMATSVKTEHRPQTGIWHDPSLSYNHRLSQLSRDVTSFHGCAMVIFNLADISPLRNPFEVT</sequence>
<reference evidence="2" key="1">
    <citation type="submission" date="2018-12" db="EMBL/GenBank/DDBJ databases">
        <title>The complete genome of Metarhizium rileyi, a key fungal pathogen of Lepidoptera.</title>
        <authorList>
            <person name="Binneck E."/>
            <person name="Lastra C.C.L."/>
            <person name="Sosa-Gomez D.R."/>
        </authorList>
    </citation>
    <scope>NUCLEOTIDE SEQUENCE [LARGE SCALE GENOMIC DNA]</scope>
    <source>
        <strain evidence="2">Cep018-CH2</strain>
    </source>
</reference>
<gene>
    <name evidence="1" type="ORF">ED733_001466</name>
</gene>
<dbReference type="AlphaFoldDB" id="A0A5C6G7Y5"/>